<dbReference type="InterPro" id="IPR002931">
    <property type="entry name" value="Transglutaminase-like"/>
</dbReference>
<dbReference type="SUPFAM" id="SSF54001">
    <property type="entry name" value="Cysteine proteinases"/>
    <property type="match status" value="1"/>
</dbReference>
<proteinExistence type="predicted"/>
<accession>A0A2N9ANJ7</accession>
<dbReference type="Pfam" id="PF01841">
    <property type="entry name" value="Transglut_core"/>
    <property type="match status" value="1"/>
</dbReference>
<dbReference type="SMART" id="SM00460">
    <property type="entry name" value="TGc"/>
    <property type="match status" value="1"/>
</dbReference>
<dbReference type="EMBL" id="LT962688">
    <property type="protein sequence ID" value="SOR28889.1"/>
    <property type="molecule type" value="Genomic_DNA"/>
</dbReference>
<gene>
    <name evidence="2" type="ORF">TK0001_2287</name>
</gene>
<dbReference type="PANTHER" id="PTHR33490">
    <property type="entry name" value="BLR5614 PROTEIN-RELATED"/>
    <property type="match status" value="1"/>
</dbReference>
<dbReference type="Pfam" id="PF08379">
    <property type="entry name" value="Bact_transglu_N"/>
    <property type="match status" value="1"/>
</dbReference>
<reference evidence="3" key="1">
    <citation type="submission" date="2017-10" db="EMBL/GenBank/DDBJ databases">
        <authorList>
            <person name="Regsiter A."/>
            <person name="William W."/>
        </authorList>
    </citation>
    <scope>NUCLEOTIDE SEQUENCE [LARGE SCALE GENOMIC DNA]</scope>
</reference>
<dbReference type="InterPro" id="IPR013589">
    <property type="entry name" value="Bac_transglu_N"/>
</dbReference>
<dbReference type="PANTHER" id="PTHR33490:SF7">
    <property type="entry name" value="BLR2979 PROTEIN"/>
    <property type="match status" value="1"/>
</dbReference>
<sequence length="300" mass="32548">MIYSLRHLTTYRYARAVRFARCNLRLRPRDGEGQRVLESALHVTPTPTSRLARRDFFGLDTLTLTLDEPHREFTVEAVSRVAVERPAPPPPESGLSWEAVRAAALALPSLGPDGPAHFQFRSQRVPLEPAVTDYARASFPPGRSAYGGAVELMQRIRDDFRFDAKATTVSTPLAEAFALRAGVCQDFTHVMIAGLRGLGLPAAYVSGYLRTRPPAGRPRLRGADASHAWVALWCGPEAGAGEGGWIGLDPTNACVVRDDHIVVARGRDYADVAPIDGMVASAGEQKLTVEVDVIPEDEAA</sequence>
<protein>
    <submittedName>
        <fullName evidence="2">Transglutaminase-like domain</fullName>
    </submittedName>
</protein>
<dbReference type="Proteomes" id="UP000233769">
    <property type="component" value="Chromosome tk0001"/>
</dbReference>
<evidence type="ECO:0000259" key="1">
    <source>
        <dbReference type="SMART" id="SM00460"/>
    </source>
</evidence>
<dbReference type="AlphaFoldDB" id="A0A2N9ANJ7"/>
<feature type="domain" description="Transglutaminase-like" evidence="1">
    <location>
        <begin position="176"/>
        <end position="252"/>
    </location>
</feature>
<evidence type="ECO:0000313" key="3">
    <source>
        <dbReference type="Proteomes" id="UP000233769"/>
    </source>
</evidence>
<dbReference type="InterPro" id="IPR038765">
    <property type="entry name" value="Papain-like_cys_pep_sf"/>
</dbReference>
<name>A0A2N9ANJ7_METEX</name>
<evidence type="ECO:0000313" key="2">
    <source>
        <dbReference type="EMBL" id="SOR28889.1"/>
    </source>
</evidence>
<dbReference type="Gene3D" id="3.10.620.30">
    <property type="match status" value="1"/>
</dbReference>
<organism evidence="2 3">
    <name type="scientific">Methylorubrum extorquens</name>
    <name type="common">Methylobacterium dichloromethanicum</name>
    <name type="synonym">Methylobacterium extorquens</name>
    <dbReference type="NCBI Taxonomy" id="408"/>
    <lineage>
        <taxon>Bacteria</taxon>
        <taxon>Pseudomonadati</taxon>
        <taxon>Pseudomonadota</taxon>
        <taxon>Alphaproteobacteria</taxon>
        <taxon>Hyphomicrobiales</taxon>
        <taxon>Methylobacteriaceae</taxon>
        <taxon>Methylorubrum</taxon>
    </lineage>
</organism>